<dbReference type="AlphaFoldDB" id="A0A1W6SSM5"/>
<feature type="transmembrane region" description="Helical" evidence="1">
    <location>
        <begin position="123"/>
        <end position="142"/>
    </location>
</feature>
<keyword evidence="1" id="KW-0472">Membrane</keyword>
<dbReference type="InterPro" id="IPR007065">
    <property type="entry name" value="HPP"/>
</dbReference>
<gene>
    <name evidence="3" type="ORF">EBAPG3_014130</name>
</gene>
<evidence type="ECO:0000313" key="4">
    <source>
        <dbReference type="Proteomes" id="UP000012179"/>
    </source>
</evidence>
<accession>A0A1W6SSM5</accession>
<sequence length="170" mass="18104">MHRSPIARLLWCGLGAAAGIGLALLLTSPPASPFFFASLGGSAVFLFGLTRAPAAQPRALFGGHLGGALIGIACYQFFGDALWVYALAQVLVLWYMLLTGTVHPPAGANPIIMIYGHSSLSALWHPVFVGVLSLAVVAVIWSRMYPGLSPYPVAWLDRSPPSLFWGGWKE</sequence>
<dbReference type="OrthoDB" id="9811720at2"/>
<dbReference type="Proteomes" id="UP000012179">
    <property type="component" value="Chromosome"/>
</dbReference>
<dbReference type="Pfam" id="PF04982">
    <property type="entry name" value="TM_HPP"/>
    <property type="match status" value="1"/>
</dbReference>
<dbReference type="PANTHER" id="PTHR33741:SF5">
    <property type="entry name" value="TRANSMEMBRANE PROTEIN DDB_G0269096-RELATED"/>
    <property type="match status" value="1"/>
</dbReference>
<reference evidence="3 4" key="1">
    <citation type="journal article" date="2015" name="Int. J. Syst. Evol. Microbiol.">
        <title>Nitrosospira lacus sp. nov., a psychrotolerant, ammonia-oxidizing bacterium from sandy lake sediment.</title>
        <authorList>
            <person name="Urakawa H."/>
            <person name="Garcia J.C."/>
            <person name="Nielsen J.L."/>
            <person name="Le V.Q."/>
            <person name="Kozlowski J.A."/>
            <person name="Stein L.Y."/>
            <person name="Lim C.K."/>
            <person name="Pommerening-Roser A."/>
            <person name="Martens-Habbena W."/>
            <person name="Stahl D.A."/>
            <person name="Klotz M.G."/>
        </authorList>
    </citation>
    <scope>NUCLEOTIDE SEQUENCE [LARGE SCALE GENOMIC DNA]</scope>
    <source>
        <strain evidence="3 4">APG3</strain>
    </source>
</reference>
<organism evidence="3 4">
    <name type="scientific">Nitrosospira lacus</name>
    <dbReference type="NCBI Taxonomy" id="1288494"/>
    <lineage>
        <taxon>Bacteria</taxon>
        <taxon>Pseudomonadati</taxon>
        <taxon>Pseudomonadota</taxon>
        <taxon>Betaproteobacteria</taxon>
        <taxon>Nitrosomonadales</taxon>
        <taxon>Nitrosomonadaceae</taxon>
        <taxon>Nitrosospira</taxon>
    </lineage>
</organism>
<evidence type="ECO:0000256" key="1">
    <source>
        <dbReference type="SAM" id="Phobius"/>
    </source>
</evidence>
<dbReference type="PANTHER" id="PTHR33741">
    <property type="entry name" value="TRANSMEMBRANE PROTEIN DDB_G0269096-RELATED"/>
    <property type="match status" value="1"/>
</dbReference>
<name>A0A1W6SSM5_9PROT</name>
<dbReference type="EMBL" id="CP021106">
    <property type="protein sequence ID" value="ARO88814.1"/>
    <property type="molecule type" value="Genomic_DNA"/>
</dbReference>
<feature type="domain" description="HPP transmembrane region" evidence="2">
    <location>
        <begin position="3"/>
        <end position="145"/>
    </location>
</feature>
<keyword evidence="1" id="KW-0812">Transmembrane</keyword>
<protein>
    <submittedName>
        <fullName evidence="3">HPP family protein</fullName>
    </submittedName>
</protein>
<dbReference type="RefSeq" id="WP_004173990.1">
    <property type="nucleotide sequence ID" value="NZ_CP021106.3"/>
</dbReference>
<feature type="transmembrane region" description="Helical" evidence="1">
    <location>
        <begin position="9"/>
        <end position="28"/>
    </location>
</feature>
<evidence type="ECO:0000313" key="3">
    <source>
        <dbReference type="EMBL" id="ARO88814.1"/>
    </source>
</evidence>
<keyword evidence="1" id="KW-1133">Transmembrane helix</keyword>
<evidence type="ECO:0000259" key="2">
    <source>
        <dbReference type="Pfam" id="PF04982"/>
    </source>
</evidence>
<dbReference type="InterPro" id="IPR058581">
    <property type="entry name" value="TM_HPP"/>
</dbReference>
<keyword evidence="4" id="KW-1185">Reference proteome</keyword>
<dbReference type="eggNOG" id="COG3448">
    <property type="taxonomic scope" value="Bacteria"/>
</dbReference>
<feature type="transmembrane region" description="Helical" evidence="1">
    <location>
        <begin position="59"/>
        <end position="78"/>
    </location>
</feature>
<dbReference type="KEGG" id="nlc:EBAPG3_014130"/>
<feature type="transmembrane region" description="Helical" evidence="1">
    <location>
        <begin position="34"/>
        <end position="52"/>
    </location>
</feature>
<proteinExistence type="predicted"/>